<sequence length="109" mass="11721">MVSNSVDGCILHFTKIPNDIAFVSVSSPFSSFAGAICSDVTSSGSTGLNSLVKVATPAATEITTEEMLEQFLAEMLMSLTEIGGYLEMKLLAGEMKLQSLWWSGDEEFE</sequence>
<organism evidence="1 2">
    <name type="scientific">Protea cynaroides</name>
    <dbReference type="NCBI Taxonomy" id="273540"/>
    <lineage>
        <taxon>Eukaryota</taxon>
        <taxon>Viridiplantae</taxon>
        <taxon>Streptophyta</taxon>
        <taxon>Embryophyta</taxon>
        <taxon>Tracheophyta</taxon>
        <taxon>Spermatophyta</taxon>
        <taxon>Magnoliopsida</taxon>
        <taxon>Proteales</taxon>
        <taxon>Proteaceae</taxon>
        <taxon>Protea</taxon>
    </lineage>
</organism>
<comment type="caution">
    <text evidence="1">The sequence shown here is derived from an EMBL/GenBank/DDBJ whole genome shotgun (WGS) entry which is preliminary data.</text>
</comment>
<accession>A0A9Q0KWE2</accession>
<protein>
    <submittedName>
        <fullName evidence="1">Uncharacterized protein</fullName>
    </submittedName>
</protein>
<proteinExistence type="predicted"/>
<evidence type="ECO:0000313" key="1">
    <source>
        <dbReference type="EMBL" id="KAJ4977927.1"/>
    </source>
</evidence>
<keyword evidence="2" id="KW-1185">Reference proteome</keyword>
<evidence type="ECO:0000313" key="2">
    <source>
        <dbReference type="Proteomes" id="UP001141806"/>
    </source>
</evidence>
<gene>
    <name evidence="1" type="ORF">NE237_008707</name>
</gene>
<dbReference type="Proteomes" id="UP001141806">
    <property type="component" value="Unassembled WGS sequence"/>
</dbReference>
<dbReference type="AlphaFoldDB" id="A0A9Q0KWE2"/>
<name>A0A9Q0KWE2_9MAGN</name>
<dbReference type="EMBL" id="JAMYWD010000002">
    <property type="protein sequence ID" value="KAJ4977927.1"/>
    <property type="molecule type" value="Genomic_DNA"/>
</dbReference>
<reference evidence="1" key="1">
    <citation type="journal article" date="2023" name="Plant J.">
        <title>The genome of the king protea, Protea cynaroides.</title>
        <authorList>
            <person name="Chang J."/>
            <person name="Duong T.A."/>
            <person name="Schoeman C."/>
            <person name="Ma X."/>
            <person name="Roodt D."/>
            <person name="Barker N."/>
            <person name="Li Z."/>
            <person name="Van de Peer Y."/>
            <person name="Mizrachi E."/>
        </authorList>
    </citation>
    <scope>NUCLEOTIDE SEQUENCE</scope>
    <source>
        <tissue evidence="1">Young leaves</tissue>
    </source>
</reference>